<dbReference type="GO" id="GO:0015379">
    <property type="term" value="F:potassium:chloride symporter activity"/>
    <property type="evidence" value="ECO:0007669"/>
    <property type="project" value="TreeGrafter"/>
</dbReference>
<dbReference type="Pfam" id="PF00324">
    <property type="entry name" value="AA_permease"/>
    <property type="match status" value="1"/>
</dbReference>
<evidence type="ECO:0000259" key="11">
    <source>
        <dbReference type="Pfam" id="PF03522"/>
    </source>
</evidence>
<feature type="domain" description="SLC12A transporter C-terminal" evidence="11">
    <location>
        <begin position="579"/>
        <end position="664"/>
    </location>
</feature>
<dbReference type="EMBL" id="CAJPVJ010010076">
    <property type="protein sequence ID" value="CAG2172991.1"/>
    <property type="molecule type" value="Genomic_DNA"/>
</dbReference>
<sequence>MKSCLHFVVSPVGDTLSPSSSTVSLSSGDPQLTSSERTPILRHVRLFRNMSGTSSPDRNGCSPVRHVELKHLTTFSGVFTPVCLSMFSAILFLRIGFIVGNSGVLTTLLELLLAYTILVFTVLSICAISTNGAIEGGGAYFMISRALGPEFGGSIGTLFFIANIFSSALYITGCVEGIINNFGPSGGIANILPDSHWYSILYGSVLNISNTMICLVGASLFAKTTVIIFVIVMISTLSVIISLLFQSPLELLVPQENSYFRDHFNDTHLNYTSFAWKTFKDNLNPNFGVDYTTNDLTTFPIIFGVLFSGVTGIMAGANMSGELKDAGRSIPRGTLGAVSFTFVTYIILVFLTGSTCPGTLLQNNYLFMQYINFWPPFVAIGIFAATLSASLSNLIGASRVLEAVSKDNLFGKLLQPINRFSRSGNPIAAVIVTWFTVQCIILINKLNLIAQITSVFFLLSYFAINLACLSLTLTSAPNFRPSFKYFSAKTSSIGMLGCIVMMFIINSLYAAITIIMCLLLVIALHIRSPPVRWGSISQALIFHQVRKYLLLLDSRKDHVKYWRPQFLLMVSNPRSCIPLITFVNDLKKSGLYILGHVKVGAIDDFDTDPVLEEYPLWLKLLDKLKVKAFVEVTLATTVREGLHQLSRIAGLGAMKPNTVLFGFFDDQIPNDFFENNLVYSNLRDILLRGNQFLSLREDNNKRLFTREEYVSMIYDSVFRLQKNVCIARHFHLFNKDLMLASNSSYIDVWPINFFCPQISITNIDNCWLFLMQLACVLHMVPGWKHSTRVRVFMCVDTKIKDVSLLRRQWEQILQMLRIDASIHVVIWDHVTSPLDQSLTDVSVDTQSPDSRSSESDFMNETNLSVNESPQRFVLTTHYLQSVNVMIQEHSHNTSVVFMYLPPPPAIPLDYLLYLERLDVLTMNLPPTLLVHGINPVTSTTL</sequence>
<evidence type="ECO:0000256" key="2">
    <source>
        <dbReference type="ARBA" id="ARBA00010593"/>
    </source>
</evidence>
<feature type="transmembrane region" description="Helical" evidence="9">
    <location>
        <begin position="112"/>
        <end position="134"/>
    </location>
</feature>
<keyword evidence="6 9" id="KW-1133">Transmembrane helix</keyword>
<feature type="transmembrane region" description="Helical" evidence="9">
    <location>
        <begin position="226"/>
        <end position="245"/>
    </location>
</feature>
<feature type="transmembrane region" description="Helical" evidence="9">
    <location>
        <begin position="449"/>
        <end position="473"/>
    </location>
</feature>
<keyword evidence="13" id="KW-1185">Reference proteome</keyword>
<reference evidence="12" key="1">
    <citation type="submission" date="2020-11" db="EMBL/GenBank/DDBJ databases">
        <authorList>
            <person name="Tran Van P."/>
        </authorList>
    </citation>
    <scope>NUCLEOTIDE SEQUENCE</scope>
</reference>
<evidence type="ECO:0000256" key="9">
    <source>
        <dbReference type="SAM" id="Phobius"/>
    </source>
</evidence>
<dbReference type="Pfam" id="PF03522">
    <property type="entry name" value="SLC12"/>
    <property type="match status" value="2"/>
</dbReference>
<keyword evidence="4" id="KW-0813">Transport</keyword>
<feature type="domain" description="SLC12A transporter C-terminal" evidence="11">
    <location>
        <begin position="776"/>
        <end position="932"/>
    </location>
</feature>
<organism evidence="12">
    <name type="scientific">Oppiella nova</name>
    <dbReference type="NCBI Taxonomy" id="334625"/>
    <lineage>
        <taxon>Eukaryota</taxon>
        <taxon>Metazoa</taxon>
        <taxon>Ecdysozoa</taxon>
        <taxon>Arthropoda</taxon>
        <taxon>Chelicerata</taxon>
        <taxon>Arachnida</taxon>
        <taxon>Acari</taxon>
        <taxon>Acariformes</taxon>
        <taxon>Sarcoptiformes</taxon>
        <taxon>Oribatida</taxon>
        <taxon>Brachypylina</taxon>
        <taxon>Oppioidea</taxon>
        <taxon>Oppiidae</taxon>
        <taxon>Oppiella</taxon>
    </lineage>
</organism>
<feature type="region of interest" description="Disordered" evidence="8">
    <location>
        <begin position="839"/>
        <end position="861"/>
    </location>
</feature>
<evidence type="ECO:0000256" key="8">
    <source>
        <dbReference type="SAM" id="MobiDB-lite"/>
    </source>
</evidence>
<dbReference type="PANTHER" id="PTHR11827:SF72">
    <property type="entry name" value="GH08340P"/>
    <property type="match status" value="1"/>
</dbReference>
<feature type="transmembrane region" description="Helical" evidence="9">
    <location>
        <begin position="424"/>
        <end position="443"/>
    </location>
</feature>
<dbReference type="FunFam" id="1.20.1740.10:FF:000013">
    <property type="entry name" value="Solute carrier family 12 member"/>
    <property type="match status" value="1"/>
</dbReference>
<dbReference type="InterPro" id="IPR004842">
    <property type="entry name" value="SLC12A_fam"/>
</dbReference>
<evidence type="ECO:0000313" key="13">
    <source>
        <dbReference type="Proteomes" id="UP000728032"/>
    </source>
</evidence>
<feature type="transmembrane region" description="Helical" evidence="9">
    <location>
        <begin position="493"/>
        <end position="526"/>
    </location>
</feature>
<dbReference type="PANTHER" id="PTHR11827">
    <property type="entry name" value="SOLUTE CARRIER FAMILY 12, CATION COTRANSPORTERS"/>
    <property type="match status" value="1"/>
</dbReference>
<evidence type="ECO:0000256" key="3">
    <source>
        <dbReference type="ARBA" id="ARBA00019359"/>
    </source>
</evidence>
<evidence type="ECO:0000256" key="6">
    <source>
        <dbReference type="ARBA" id="ARBA00022989"/>
    </source>
</evidence>
<feature type="domain" description="Amino acid permease/ SLC12A" evidence="10">
    <location>
        <begin position="83"/>
        <end position="567"/>
    </location>
</feature>
<dbReference type="GO" id="GO:0006884">
    <property type="term" value="P:cell volume homeostasis"/>
    <property type="evidence" value="ECO:0007669"/>
    <property type="project" value="TreeGrafter"/>
</dbReference>
<feature type="region of interest" description="Disordered" evidence="8">
    <location>
        <begin position="14"/>
        <end position="34"/>
    </location>
</feature>
<dbReference type="AlphaFoldDB" id="A0A7R9M9Z0"/>
<feature type="transmembrane region" description="Helical" evidence="9">
    <location>
        <begin position="333"/>
        <end position="353"/>
    </location>
</feature>
<gene>
    <name evidence="12" type="ORF">ONB1V03_LOCUS12445</name>
</gene>
<feature type="transmembrane region" description="Helical" evidence="9">
    <location>
        <begin position="78"/>
        <end position="100"/>
    </location>
</feature>
<evidence type="ECO:0000313" key="12">
    <source>
        <dbReference type="EMBL" id="CAD7655804.1"/>
    </source>
</evidence>
<dbReference type="GO" id="GO:0055075">
    <property type="term" value="P:potassium ion homeostasis"/>
    <property type="evidence" value="ECO:0007669"/>
    <property type="project" value="TreeGrafter"/>
</dbReference>
<evidence type="ECO:0000259" key="10">
    <source>
        <dbReference type="Pfam" id="PF00324"/>
    </source>
</evidence>
<evidence type="ECO:0000256" key="5">
    <source>
        <dbReference type="ARBA" id="ARBA00022692"/>
    </source>
</evidence>
<accession>A0A7R9M9Z0</accession>
<keyword evidence="5 9" id="KW-0812">Transmembrane</keyword>
<proteinExistence type="inferred from homology"/>
<feature type="transmembrane region" description="Helical" evidence="9">
    <location>
        <begin position="301"/>
        <end position="321"/>
    </location>
</feature>
<dbReference type="InterPro" id="IPR004841">
    <property type="entry name" value="AA-permease/SLC12A_dom"/>
</dbReference>
<dbReference type="OrthoDB" id="2020542at2759"/>
<dbReference type="GO" id="GO:0016020">
    <property type="term" value="C:membrane"/>
    <property type="evidence" value="ECO:0007669"/>
    <property type="project" value="UniProtKB-SubCell"/>
</dbReference>
<feature type="transmembrane region" description="Helical" evidence="9">
    <location>
        <begin position="373"/>
        <end position="396"/>
    </location>
</feature>
<feature type="transmembrane region" description="Helical" evidence="9">
    <location>
        <begin position="199"/>
        <end position="221"/>
    </location>
</feature>
<evidence type="ECO:0000256" key="1">
    <source>
        <dbReference type="ARBA" id="ARBA00004141"/>
    </source>
</evidence>
<comment type="similarity">
    <text evidence="2">Belongs to the SLC12A transporter family.</text>
</comment>
<dbReference type="EMBL" id="OC924901">
    <property type="protein sequence ID" value="CAD7655804.1"/>
    <property type="molecule type" value="Genomic_DNA"/>
</dbReference>
<evidence type="ECO:0000256" key="7">
    <source>
        <dbReference type="ARBA" id="ARBA00023136"/>
    </source>
</evidence>
<dbReference type="GO" id="GO:0055064">
    <property type="term" value="P:chloride ion homeostasis"/>
    <property type="evidence" value="ECO:0007669"/>
    <property type="project" value="TreeGrafter"/>
</dbReference>
<feature type="transmembrane region" description="Helical" evidence="9">
    <location>
        <begin position="155"/>
        <end position="179"/>
    </location>
</feature>
<evidence type="ECO:0000256" key="4">
    <source>
        <dbReference type="ARBA" id="ARBA00022448"/>
    </source>
</evidence>
<dbReference type="Proteomes" id="UP000728032">
    <property type="component" value="Unassembled WGS sequence"/>
</dbReference>
<comment type="subcellular location">
    <subcellularLocation>
        <location evidence="1">Membrane</location>
        <topology evidence="1">Multi-pass membrane protein</topology>
    </subcellularLocation>
</comment>
<keyword evidence="7 9" id="KW-0472">Membrane</keyword>
<dbReference type="InterPro" id="IPR018491">
    <property type="entry name" value="SLC12_C"/>
</dbReference>
<dbReference type="Gene3D" id="1.20.1740.10">
    <property type="entry name" value="Amino acid/polyamine transporter I"/>
    <property type="match status" value="1"/>
</dbReference>
<protein>
    <recommendedName>
        <fullName evidence="3">Solute carrier family 12 member 9</fullName>
    </recommendedName>
</protein>
<feature type="compositionally biased region" description="Low complexity" evidence="8">
    <location>
        <begin position="14"/>
        <end position="30"/>
    </location>
</feature>
<name>A0A7R9M9Z0_9ACAR</name>